<accession>A0ABU5DRX7</accession>
<feature type="chain" id="PRO_5045136352" evidence="1">
    <location>
        <begin position="24"/>
        <end position="287"/>
    </location>
</feature>
<feature type="signal peptide" evidence="1">
    <location>
        <begin position="1"/>
        <end position="23"/>
    </location>
</feature>
<proteinExistence type="predicted"/>
<dbReference type="Proteomes" id="UP001285263">
    <property type="component" value="Unassembled WGS sequence"/>
</dbReference>
<evidence type="ECO:0000256" key="1">
    <source>
        <dbReference type="SAM" id="SignalP"/>
    </source>
</evidence>
<sequence length="287" mass="28511">MPLPFSNFTIGLALAFASSLALATSTGAGAVTAVSYTLIDLDPNDGVAPSISFAASTSAYAGPYVYGYVRAATAEEDTYREFTHVGATPSGNVSGSVTTDVSSASSSATGATGIGFSALAVSGSAMSGIDFSGVYYATTNAPTALFTLSANTEVIFTVTGWLTGKTTQGGDPDIGNVENGGAVLQLETSGPTSTGSTAFDRESAAAVAWYSIGADGSASGESQSWQGQLVSSYSNSSTLEADGRFTAVLSVGGTSIPVAAVPEPASGALILTGLAAVGGAVRRRRLL</sequence>
<reference evidence="2 3" key="1">
    <citation type="submission" date="2023-11" db="EMBL/GenBank/DDBJ databases">
        <title>Paucibacter sp. nov., isolated from fresh soil in Korea.</title>
        <authorList>
            <person name="Le N.T.T."/>
        </authorList>
    </citation>
    <scope>NUCLEOTIDE SEQUENCE [LARGE SCALE GENOMIC DNA]</scope>
    <source>
        <strain evidence="2 3">R3-3</strain>
    </source>
</reference>
<dbReference type="EMBL" id="JAXCLA010000013">
    <property type="protein sequence ID" value="MDY0749074.1"/>
    <property type="molecule type" value="Genomic_DNA"/>
</dbReference>
<gene>
    <name evidence="2" type="ORF">SNE35_31545</name>
</gene>
<keyword evidence="1" id="KW-0732">Signal</keyword>
<organism evidence="2 3">
    <name type="scientific">Roseateles agri</name>
    <dbReference type="NCBI Taxonomy" id="3098619"/>
    <lineage>
        <taxon>Bacteria</taxon>
        <taxon>Pseudomonadati</taxon>
        <taxon>Pseudomonadota</taxon>
        <taxon>Betaproteobacteria</taxon>
        <taxon>Burkholderiales</taxon>
        <taxon>Sphaerotilaceae</taxon>
        <taxon>Roseateles</taxon>
    </lineage>
</organism>
<dbReference type="InterPro" id="IPR013424">
    <property type="entry name" value="Ice-binding_C"/>
</dbReference>
<dbReference type="RefSeq" id="WP_320427041.1">
    <property type="nucleotide sequence ID" value="NZ_JAXCLA010000013.1"/>
</dbReference>
<comment type="caution">
    <text evidence="2">The sequence shown here is derived from an EMBL/GenBank/DDBJ whole genome shotgun (WGS) entry which is preliminary data.</text>
</comment>
<evidence type="ECO:0000313" key="3">
    <source>
        <dbReference type="Proteomes" id="UP001285263"/>
    </source>
</evidence>
<dbReference type="NCBIfam" id="TIGR02595">
    <property type="entry name" value="PEP_CTERM"/>
    <property type="match status" value="1"/>
</dbReference>
<protein>
    <submittedName>
        <fullName evidence="2">PEP-CTERM sorting domain-containing protein</fullName>
    </submittedName>
</protein>
<evidence type="ECO:0000313" key="2">
    <source>
        <dbReference type="EMBL" id="MDY0749074.1"/>
    </source>
</evidence>
<name>A0ABU5DRX7_9BURK</name>
<keyword evidence="3" id="KW-1185">Reference proteome</keyword>